<evidence type="ECO:0000313" key="7">
    <source>
        <dbReference type="EMBL" id="MBM7851048.1"/>
    </source>
</evidence>
<dbReference type="EMBL" id="JAFBCY010000002">
    <property type="protein sequence ID" value="MBM7851048.1"/>
    <property type="molecule type" value="Genomic_DNA"/>
</dbReference>
<gene>
    <name evidence="6" type="ORF">GCM10008170_01250</name>
    <name evidence="7" type="ORF">JOD31_001273</name>
</gene>
<feature type="active site" evidence="3">
    <location>
        <position position="170"/>
    </location>
</feature>
<dbReference type="GO" id="GO:0051287">
    <property type="term" value="F:NAD binding"/>
    <property type="evidence" value="ECO:0007669"/>
    <property type="project" value="InterPro"/>
</dbReference>
<dbReference type="PANTHER" id="PTHR43580">
    <property type="entry name" value="OXIDOREDUCTASE GLYR1-RELATED"/>
    <property type="match status" value="1"/>
</dbReference>
<dbReference type="Pfam" id="PF03446">
    <property type="entry name" value="NAD_binding_2"/>
    <property type="match status" value="1"/>
</dbReference>
<dbReference type="Gene3D" id="3.40.50.720">
    <property type="entry name" value="NAD(P)-binding Rossmann-like Domain"/>
    <property type="match status" value="1"/>
</dbReference>
<dbReference type="PIRSF" id="PIRSF000103">
    <property type="entry name" value="HIBADH"/>
    <property type="match status" value="1"/>
</dbReference>
<keyword evidence="1" id="KW-0560">Oxidoreductase</keyword>
<dbReference type="PROSITE" id="PS00895">
    <property type="entry name" value="3_HYDROXYISOBUT_DH"/>
    <property type="match status" value="1"/>
</dbReference>
<evidence type="ECO:0000256" key="1">
    <source>
        <dbReference type="ARBA" id="ARBA00023002"/>
    </source>
</evidence>
<proteinExistence type="predicted"/>
<dbReference type="InterPro" id="IPR002204">
    <property type="entry name" value="3-OH-isobutyrate_DH-rel_CS"/>
</dbReference>
<dbReference type="Gene3D" id="1.10.1040.10">
    <property type="entry name" value="N-(1-d-carboxylethyl)-l-norvaline Dehydrogenase, domain 2"/>
    <property type="match status" value="1"/>
</dbReference>
<dbReference type="PANTHER" id="PTHR43580:SF2">
    <property type="entry name" value="CYTOKINE-LIKE NUCLEAR FACTOR N-PAC"/>
    <property type="match status" value="1"/>
</dbReference>
<reference evidence="7 8" key="2">
    <citation type="submission" date="2021-01" db="EMBL/GenBank/DDBJ databases">
        <title>Genomic Encyclopedia of Type Strains, Phase IV (KMG-IV): sequencing the most valuable type-strain genomes for metagenomic binning, comparative biology and taxonomic classification.</title>
        <authorList>
            <person name="Goeker M."/>
        </authorList>
    </citation>
    <scope>NUCLEOTIDE SEQUENCE [LARGE SCALE GENOMIC DNA]</scope>
    <source>
        <strain evidence="7 8">DSM 6130</strain>
    </source>
</reference>
<dbReference type="InterPro" id="IPR013328">
    <property type="entry name" value="6PGD_dom2"/>
</dbReference>
<dbReference type="GO" id="GO:0016054">
    <property type="term" value="P:organic acid catabolic process"/>
    <property type="evidence" value="ECO:0007669"/>
    <property type="project" value="UniProtKB-ARBA"/>
</dbReference>
<dbReference type="Proteomes" id="UP000758856">
    <property type="component" value="Unassembled WGS sequence"/>
</dbReference>
<reference evidence="6" key="3">
    <citation type="submission" date="2023-01" db="EMBL/GenBank/DDBJ databases">
        <authorList>
            <person name="Sun Q."/>
            <person name="Evtushenko L."/>
        </authorList>
    </citation>
    <scope>NUCLEOTIDE SEQUENCE</scope>
    <source>
        <strain evidence="6">VKM B-1606</strain>
    </source>
</reference>
<dbReference type="RefSeq" id="WP_204949473.1">
    <property type="nucleotide sequence ID" value="NZ_BSFF01000001.1"/>
</dbReference>
<dbReference type="AlphaFoldDB" id="A0A9W6IPK9"/>
<dbReference type="InterPro" id="IPR036291">
    <property type="entry name" value="NAD(P)-bd_dom_sf"/>
</dbReference>
<dbReference type="SUPFAM" id="SSF48179">
    <property type="entry name" value="6-phosphogluconate dehydrogenase C-terminal domain-like"/>
    <property type="match status" value="1"/>
</dbReference>
<evidence type="ECO:0000259" key="5">
    <source>
        <dbReference type="Pfam" id="PF14833"/>
    </source>
</evidence>
<sequence>MQVAFLGLGTMGAPMAANLAKAGVALRVWNRSEGPAARLAEVGAEPAASPAEAAHGADVLIAMLADDAATKAVLLDGGALEALAPGALLVNMATVAVAFGASLADQAERCGVAYVAAPVLGRVNVAEAGELNILAGGRADAIDRAQPLFDVMGRKTWRFGERPEQANAVKLAVNFMLASAIETMGEAASLAEGHGVSGADFLAMATSTVFAAPAYQGYGAAIASGTFEPAGFKLSLGLKDVRLALEAAEAARTPMLFAAVLRDNLIDGVAHGEGDLDWAALAKVAARRAGRL</sequence>
<dbReference type="InterPro" id="IPR029154">
    <property type="entry name" value="HIBADH-like_NADP-bd"/>
</dbReference>
<name>A0A9W6IPK9_9HYPH</name>
<evidence type="ECO:0000313" key="8">
    <source>
        <dbReference type="Proteomes" id="UP000758856"/>
    </source>
</evidence>
<feature type="domain" description="6-phosphogluconate dehydrogenase NADP-binding" evidence="4">
    <location>
        <begin position="2"/>
        <end position="156"/>
    </location>
</feature>
<evidence type="ECO:0000313" key="6">
    <source>
        <dbReference type="EMBL" id="GLK54106.1"/>
    </source>
</evidence>
<dbReference type="GO" id="GO:0016491">
    <property type="term" value="F:oxidoreductase activity"/>
    <property type="evidence" value="ECO:0007669"/>
    <property type="project" value="UniProtKB-KW"/>
</dbReference>
<keyword evidence="2" id="KW-0520">NAD</keyword>
<dbReference type="InterPro" id="IPR051265">
    <property type="entry name" value="HIBADH-related_NP60_sf"/>
</dbReference>
<evidence type="ECO:0000256" key="3">
    <source>
        <dbReference type="PIRSR" id="PIRSR000103-1"/>
    </source>
</evidence>
<feature type="domain" description="3-hydroxyisobutyrate dehydrogenase-like NAD-binding" evidence="5">
    <location>
        <begin position="166"/>
        <end position="284"/>
    </location>
</feature>
<dbReference type="InterPro" id="IPR008927">
    <property type="entry name" value="6-PGluconate_DH-like_C_sf"/>
</dbReference>
<dbReference type="EMBL" id="BSFF01000001">
    <property type="protein sequence ID" value="GLK54106.1"/>
    <property type="molecule type" value="Genomic_DNA"/>
</dbReference>
<dbReference type="InterPro" id="IPR015815">
    <property type="entry name" value="HIBADH-related"/>
</dbReference>
<organism evidence="6 9">
    <name type="scientific">Methylopila capsulata</name>
    <dbReference type="NCBI Taxonomy" id="61654"/>
    <lineage>
        <taxon>Bacteria</taxon>
        <taxon>Pseudomonadati</taxon>
        <taxon>Pseudomonadota</taxon>
        <taxon>Alphaproteobacteria</taxon>
        <taxon>Hyphomicrobiales</taxon>
        <taxon>Methylopilaceae</taxon>
        <taxon>Methylopila</taxon>
    </lineage>
</organism>
<protein>
    <submittedName>
        <fullName evidence="6 7">Dehydrogenase</fullName>
    </submittedName>
</protein>
<accession>A0A9W6IPK9</accession>
<keyword evidence="8" id="KW-1185">Reference proteome</keyword>
<dbReference type="Proteomes" id="UP001143400">
    <property type="component" value="Unassembled WGS sequence"/>
</dbReference>
<comment type="caution">
    <text evidence="6">The sequence shown here is derived from an EMBL/GenBank/DDBJ whole genome shotgun (WGS) entry which is preliminary data.</text>
</comment>
<reference evidence="6" key="1">
    <citation type="journal article" date="2014" name="Int. J. Syst. Evol. Microbiol.">
        <title>Complete genome sequence of Corynebacterium casei LMG S-19264T (=DSM 44701T), isolated from a smear-ripened cheese.</title>
        <authorList>
            <consortium name="US DOE Joint Genome Institute (JGI-PGF)"/>
            <person name="Walter F."/>
            <person name="Albersmeier A."/>
            <person name="Kalinowski J."/>
            <person name="Ruckert C."/>
        </authorList>
    </citation>
    <scope>NUCLEOTIDE SEQUENCE</scope>
    <source>
        <strain evidence="6">VKM B-1606</strain>
    </source>
</reference>
<evidence type="ECO:0000256" key="2">
    <source>
        <dbReference type="ARBA" id="ARBA00023027"/>
    </source>
</evidence>
<dbReference type="SUPFAM" id="SSF51735">
    <property type="entry name" value="NAD(P)-binding Rossmann-fold domains"/>
    <property type="match status" value="1"/>
</dbReference>
<dbReference type="Pfam" id="PF14833">
    <property type="entry name" value="NAD_binding_11"/>
    <property type="match status" value="1"/>
</dbReference>
<dbReference type="GO" id="GO:0050661">
    <property type="term" value="F:NADP binding"/>
    <property type="evidence" value="ECO:0007669"/>
    <property type="project" value="InterPro"/>
</dbReference>
<dbReference type="InterPro" id="IPR006115">
    <property type="entry name" value="6PGDH_NADP-bd"/>
</dbReference>
<evidence type="ECO:0000313" key="9">
    <source>
        <dbReference type="Proteomes" id="UP001143400"/>
    </source>
</evidence>
<evidence type="ECO:0000259" key="4">
    <source>
        <dbReference type="Pfam" id="PF03446"/>
    </source>
</evidence>